<feature type="compositionally biased region" description="Polar residues" evidence="1">
    <location>
        <begin position="38"/>
        <end position="55"/>
    </location>
</feature>
<evidence type="ECO:0000256" key="1">
    <source>
        <dbReference type="SAM" id="MobiDB-lite"/>
    </source>
</evidence>
<organism evidence="2 3">
    <name type="scientific">Meganyctiphanes norvegica</name>
    <name type="common">Northern krill</name>
    <name type="synonym">Thysanopoda norvegica</name>
    <dbReference type="NCBI Taxonomy" id="48144"/>
    <lineage>
        <taxon>Eukaryota</taxon>
        <taxon>Metazoa</taxon>
        <taxon>Ecdysozoa</taxon>
        <taxon>Arthropoda</taxon>
        <taxon>Crustacea</taxon>
        <taxon>Multicrustacea</taxon>
        <taxon>Malacostraca</taxon>
        <taxon>Eumalacostraca</taxon>
        <taxon>Eucarida</taxon>
        <taxon>Euphausiacea</taxon>
        <taxon>Euphausiidae</taxon>
        <taxon>Meganyctiphanes</taxon>
    </lineage>
</organism>
<evidence type="ECO:0000313" key="2">
    <source>
        <dbReference type="EMBL" id="CAL4202031.1"/>
    </source>
</evidence>
<comment type="caution">
    <text evidence="2">The sequence shown here is derived from an EMBL/GenBank/DDBJ whole genome shotgun (WGS) entry which is preliminary data.</text>
</comment>
<feature type="compositionally biased region" description="Basic and acidic residues" evidence="1">
    <location>
        <begin position="10"/>
        <end position="22"/>
    </location>
</feature>
<protein>
    <submittedName>
        <fullName evidence="2">Uncharacterized protein</fullName>
    </submittedName>
</protein>
<dbReference type="EMBL" id="CAXKWB010077999">
    <property type="protein sequence ID" value="CAL4202031.1"/>
    <property type="molecule type" value="Genomic_DNA"/>
</dbReference>
<reference evidence="2 3" key="1">
    <citation type="submission" date="2024-05" db="EMBL/GenBank/DDBJ databases">
        <authorList>
            <person name="Wallberg A."/>
        </authorList>
    </citation>
    <scope>NUCLEOTIDE SEQUENCE [LARGE SCALE GENOMIC DNA]</scope>
</reference>
<feature type="compositionally biased region" description="Polar residues" evidence="1">
    <location>
        <begin position="81"/>
        <end position="100"/>
    </location>
</feature>
<dbReference type="AlphaFoldDB" id="A0AAV2SN21"/>
<accession>A0AAV2SN21</accession>
<gene>
    <name evidence="2" type="ORF">MNOR_LOCUS37660</name>
</gene>
<name>A0AAV2SN21_MEGNR</name>
<sequence>DIDENTAMRNKLEEIRSKLEQRRARRKARREQRASPYPCTTSWSSETTTIPNSIATGTTSEVSSPGGSSSTQAMEVEASETGEQQDQAHLCQLNSETVVA</sequence>
<keyword evidence="3" id="KW-1185">Reference proteome</keyword>
<feature type="region of interest" description="Disordered" evidence="1">
    <location>
        <begin position="1"/>
        <end position="100"/>
    </location>
</feature>
<evidence type="ECO:0000313" key="3">
    <source>
        <dbReference type="Proteomes" id="UP001497623"/>
    </source>
</evidence>
<dbReference type="Proteomes" id="UP001497623">
    <property type="component" value="Unassembled WGS sequence"/>
</dbReference>
<feature type="compositionally biased region" description="Low complexity" evidence="1">
    <location>
        <begin position="56"/>
        <end position="71"/>
    </location>
</feature>
<feature type="non-terminal residue" evidence="2">
    <location>
        <position position="1"/>
    </location>
</feature>
<proteinExistence type="predicted"/>